<dbReference type="SUPFAM" id="SSF54862">
    <property type="entry name" value="4Fe-4S ferredoxins"/>
    <property type="match status" value="1"/>
</dbReference>
<evidence type="ECO:0000313" key="8">
    <source>
        <dbReference type="EMBL" id="TDZ93229.1"/>
    </source>
</evidence>
<organism evidence="8 11">
    <name type="scientific">Mycobacteroides salmoniphilum</name>
    <dbReference type="NCBI Taxonomy" id="404941"/>
    <lineage>
        <taxon>Bacteria</taxon>
        <taxon>Bacillati</taxon>
        <taxon>Actinomycetota</taxon>
        <taxon>Actinomycetes</taxon>
        <taxon>Mycobacteriales</taxon>
        <taxon>Mycobacteriaceae</taxon>
        <taxon>Mycobacteroides</taxon>
    </lineage>
</organism>
<protein>
    <submittedName>
        <fullName evidence="8">Ferredoxin</fullName>
    </submittedName>
</protein>
<dbReference type="Proteomes" id="UP000294844">
    <property type="component" value="Unassembled WGS sequence"/>
</dbReference>
<evidence type="ECO:0000313" key="11">
    <source>
        <dbReference type="Proteomes" id="UP000295685"/>
    </source>
</evidence>
<evidence type="ECO:0000256" key="6">
    <source>
        <dbReference type="ARBA" id="ARBA00023014"/>
    </source>
</evidence>
<dbReference type="PANTHER" id="PTHR36923">
    <property type="entry name" value="FERREDOXIN"/>
    <property type="match status" value="1"/>
</dbReference>
<comment type="caution">
    <text evidence="8">The sequence shown here is derived from an EMBL/GenBank/DDBJ whole genome shotgun (WGS) entry which is preliminary data.</text>
</comment>
<evidence type="ECO:0000313" key="10">
    <source>
        <dbReference type="Proteomes" id="UP000294844"/>
    </source>
</evidence>
<dbReference type="Pfam" id="PF13370">
    <property type="entry name" value="Fer4_13"/>
    <property type="match status" value="1"/>
</dbReference>
<sequence length="64" mass="6782">MPIRIDLTKCEGIGICEMLAPGMFEVGDDNQAHVVTDAHDEGDLDMAHEALSNCPRAAISVVSA</sequence>
<dbReference type="GO" id="GO:0051538">
    <property type="term" value="F:3 iron, 4 sulfur cluster binding"/>
    <property type="evidence" value="ECO:0007669"/>
    <property type="project" value="UniProtKB-KW"/>
</dbReference>
<keyword evidence="3" id="KW-0479">Metal-binding</keyword>
<dbReference type="PANTHER" id="PTHR36923:SF3">
    <property type="entry name" value="FERREDOXIN"/>
    <property type="match status" value="1"/>
</dbReference>
<dbReference type="RefSeq" id="WP_134148226.1">
    <property type="nucleotide sequence ID" value="NZ_PECK01000007.1"/>
</dbReference>
<reference evidence="10 11" key="1">
    <citation type="journal article" date="2019" name="Sci. Rep.">
        <title>Extended insight into the Mycobacterium chelonae-abscessus complex through whole genome sequencing of Mycobacterium salmoniphilum outbreak and Mycobacterium salmoniphilum-like strains.</title>
        <authorList>
            <person name="Behra P.R.K."/>
            <person name="Das S."/>
            <person name="Pettersson B.M.F."/>
            <person name="Shirreff L."/>
            <person name="DuCote T."/>
            <person name="Jacobsson K.G."/>
            <person name="Ennis D.G."/>
            <person name="Kirsebom L.A."/>
        </authorList>
    </citation>
    <scope>NUCLEOTIDE SEQUENCE [LARGE SCALE GENOMIC DNA]</scope>
    <source>
        <strain evidence="9 10">CCUG 60883</strain>
        <strain evidence="8 11">CCUG 60885</strain>
    </source>
</reference>
<dbReference type="Gene3D" id="3.30.70.20">
    <property type="match status" value="1"/>
</dbReference>
<evidence type="ECO:0000256" key="2">
    <source>
        <dbReference type="ARBA" id="ARBA00022448"/>
    </source>
</evidence>
<keyword evidence="10" id="KW-1185">Reference proteome</keyword>
<keyword evidence="4" id="KW-0249">Electron transport</keyword>
<evidence type="ECO:0000313" key="9">
    <source>
        <dbReference type="EMBL" id="TEA07820.1"/>
    </source>
</evidence>
<evidence type="ECO:0000256" key="4">
    <source>
        <dbReference type="ARBA" id="ARBA00022982"/>
    </source>
</evidence>
<dbReference type="InterPro" id="IPR051269">
    <property type="entry name" value="Fe-S_cluster_ET"/>
</dbReference>
<dbReference type="EMBL" id="PECM01000004">
    <property type="protein sequence ID" value="TEA07820.1"/>
    <property type="molecule type" value="Genomic_DNA"/>
</dbReference>
<keyword evidence="7" id="KW-0003">3Fe-4S</keyword>
<comment type="cofactor">
    <cofactor evidence="1">
        <name>[3Fe-4S] cluster</name>
        <dbReference type="ChEBI" id="CHEBI:21137"/>
    </cofactor>
</comment>
<proteinExistence type="predicted"/>
<dbReference type="Proteomes" id="UP000295685">
    <property type="component" value="Unassembled WGS sequence"/>
</dbReference>
<dbReference type="GO" id="GO:0046872">
    <property type="term" value="F:metal ion binding"/>
    <property type="evidence" value="ECO:0007669"/>
    <property type="project" value="UniProtKB-KW"/>
</dbReference>
<dbReference type="OrthoDB" id="9803319at2"/>
<keyword evidence="2" id="KW-0813">Transport</keyword>
<dbReference type="EMBL" id="PECK01000007">
    <property type="protein sequence ID" value="TDZ93229.1"/>
    <property type="molecule type" value="Genomic_DNA"/>
</dbReference>
<gene>
    <name evidence="8" type="primary">fdx</name>
    <name evidence="9" type="ORF">CCUG60883_00884</name>
    <name evidence="8" type="ORF">CCUG60885_03734</name>
</gene>
<keyword evidence="6" id="KW-0411">Iron-sulfur</keyword>
<evidence type="ECO:0000256" key="7">
    <source>
        <dbReference type="ARBA" id="ARBA00023291"/>
    </source>
</evidence>
<name>A0A4R8SD61_9MYCO</name>
<dbReference type="AlphaFoldDB" id="A0A4R8SD61"/>
<evidence type="ECO:0000256" key="1">
    <source>
        <dbReference type="ARBA" id="ARBA00001927"/>
    </source>
</evidence>
<keyword evidence="5" id="KW-0408">Iron</keyword>
<evidence type="ECO:0000256" key="5">
    <source>
        <dbReference type="ARBA" id="ARBA00023004"/>
    </source>
</evidence>
<accession>A0A4R8SD61</accession>
<evidence type="ECO:0000256" key="3">
    <source>
        <dbReference type="ARBA" id="ARBA00022723"/>
    </source>
</evidence>